<dbReference type="GeneID" id="93681865"/>
<protein>
    <recommendedName>
        <fullName evidence="3">DUF2533 family protein</fullName>
    </recommendedName>
</protein>
<name>A0A0V8JLK0_9BACI</name>
<keyword evidence="2" id="KW-1185">Reference proteome</keyword>
<dbReference type="Pfam" id="PF10752">
    <property type="entry name" value="DUF2533"/>
    <property type="match status" value="1"/>
</dbReference>
<evidence type="ECO:0008006" key="3">
    <source>
        <dbReference type="Google" id="ProtNLM"/>
    </source>
</evidence>
<gene>
    <name evidence="1" type="ORF">AS180_10920</name>
</gene>
<evidence type="ECO:0000313" key="2">
    <source>
        <dbReference type="Proteomes" id="UP000053681"/>
    </source>
</evidence>
<dbReference type="Proteomes" id="UP000053681">
    <property type="component" value="Unassembled WGS sequence"/>
</dbReference>
<sequence>MSVHKAISEHSKKQHELVKAFVRLDTMREQAIEATVLLCKEGQEFSTDTINAVTAQINELAKNNGIVPTRQFVTKEMVEEYVQRLNN</sequence>
<proteinExistence type="predicted"/>
<dbReference type="InterPro" id="IPR019688">
    <property type="entry name" value="DUF2533"/>
</dbReference>
<dbReference type="RefSeq" id="WP_025909382.1">
    <property type="nucleotide sequence ID" value="NZ_KQ758650.1"/>
</dbReference>
<evidence type="ECO:0000313" key="1">
    <source>
        <dbReference type="EMBL" id="KSU87818.1"/>
    </source>
</evidence>
<comment type="caution">
    <text evidence="1">The sequence shown here is derived from an EMBL/GenBank/DDBJ whole genome shotgun (WGS) entry which is preliminary data.</text>
</comment>
<reference evidence="1 2" key="1">
    <citation type="submission" date="2015-11" db="EMBL/GenBank/DDBJ databases">
        <title>Bacillus caseinolyticus sp nov.</title>
        <authorList>
            <person name="Dastager S.G."/>
            <person name="Mawlankar R."/>
        </authorList>
    </citation>
    <scope>NUCLEOTIDE SEQUENCE [LARGE SCALE GENOMIC DNA]</scope>
    <source>
        <strain evidence="1 2">SGD-V-76</strain>
    </source>
</reference>
<dbReference type="EMBL" id="LNQP01000034">
    <property type="protein sequence ID" value="KSU87818.1"/>
    <property type="molecule type" value="Genomic_DNA"/>
</dbReference>
<organism evidence="1 2">
    <name type="scientific">Priestia veravalensis</name>
    <dbReference type="NCBI Taxonomy" id="1414648"/>
    <lineage>
        <taxon>Bacteria</taxon>
        <taxon>Bacillati</taxon>
        <taxon>Bacillota</taxon>
        <taxon>Bacilli</taxon>
        <taxon>Bacillales</taxon>
        <taxon>Bacillaceae</taxon>
        <taxon>Priestia</taxon>
    </lineage>
</organism>
<accession>A0A0V8JLK0</accession>
<dbReference type="AlphaFoldDB" id="A0A0V8JLK0"/>